<accession>A0A080LZ33</accession>
<dbReference type="InterPro" id="IPR035965">
    <property type="entry name" value="PAS-like_dom_sf"/>
</dbReference>
<dbReference type="Pfam" id="PF01739">
    <property type="entry name" value="CheR"/>
    <property type="match status" value="1"/>
</dbReference>
<feature type="active site" evidence="6">
    <location>
        <position position="65"/>
    </location>
</feature>
<feature type="compositionally biased region" description="Basic residues" evidence="7">
    <location>
        <begin position="1"/>
        <end position="11"/>
    </location>
</feature>
<evidence type="ECO:0000256" key="5">
    <source>
        <dbReference type="ARBA" id="ARBA00022691"/>
    </source>
</evidence>
<evidence type="ECO:0000256" key="4">
    <source>
        <dbReference type="ARBA" id="ARBA00022679"/>
    </source>
</evidence>
<dbReference type="GO" id="GO:0005737">
    <property type="term" value="C:cytoplasm"/>
    <property type="evidence" value="ECO:0007669"/>
    <property type="project" value="InterPro"/>
</dbReference>
<evidence type="ECO:0000259" key="10">
    <source>
        <dbReference type="PROSITE" id="PS50123"/>
    </source>
</evidence>
<dbReference type="Pfam" id="PF01339">
    <property type="entry name" value="CheB_methylest"/>
    <property type="match status" value="1"/>
</dbReference>
<dbReference type="GO" id="GO:0006355">
    <property type="term" value="P:regulation of DNA-templated transcription"/>
    <property type="evidence" value="ECO:0007669"/>
    <property type="project" value="InterPro"/>
</dbReference>
<dbReference type="NCBIfam" id="TIGR00229">
    <property type="entry name" value="sensory_box"/>
    <property type="match status" value="1"/>
</dbReference>
<gene>
    <name evidence="11" type="primary">cheR_1</name>
    <name evidence="11" type="ORF">AW09_001487</name>
</gene>
<keyword evidence="6" id="KW-0378">Hydrolase</keyword>
<dbReference type="Gene3D" id="3.40.50.150">
    <property type="entry name" value="Vaccinia Virus protein VP39"/>
    <property type="match status" value="1"/>
</dbReference>
<dbReference type="Gene3D" id="3.30.450.20">
    <property type="entry name" value="PAS domain"/>
    <property type="match status" value="2"/>
</dbReference>
<keyword evidence="3 11" id="KW-0489">Methyltransferase</keyword>
<name>A0A080LZ33_9PROT</name>
<dbReference type="Gene3D" id="1.10.287.620">
    <property type="entry name" value="Helix Hairpins"/>
    <property type="match status" value="1"/>
</dbReference>
<dbReference type="GO" id="GO:0006935">
    <property type="term" value="P:chemotaxis"/>
    <property type="evidence" value="ECO:0007669"/>
    <property type="project" value="UniProtKB-UniRule"/>
</dbReference>
<dbReference type="GO" id="GO:0000156">
    <property type="term" value="F:phosphorelay response regulator activity"/>
    <property type="evidence" value="ECO:0007669"/>
    <property type="project" value="InterPro"/>
</dbReference>
<dbReference type="Pfam" id="PF13596">
    <property type="entry name" value="PAS_10"/>
    <property type="match status" value="1"/>
</dbReference>
<dbReference type="GO" id="GO:0008983">
    <property type="term" value="F:protein-glutamate O-methyltransferase activity"/>
    <property type="evidence" value="ECO:0007669"/>
    <property type="project" value="UniProtKB-EC"/>
</dbReference>
<dbReference type="InterPro" id="IPR050903">
    <property type="entry name" value="Bact_Chemotaxis_MeTrfase"/>
</dbReference>
<proteinExistence type="predicted"/>
<dbReference type="Gene3D" id="3.40.50.180">
    <property type="entry name" value="Methylesterase CheB, C-terminal domain"/>
    <property type="match status" value="1"/>
</dbReference>
<feature type="region of interest" description="Disordered" evidence="7">
    <location>
        <begin position="1"/>
        <end position="21"/>
    </location>
</feature>
<protein>
    <recommendedName>
        <fullName evidence="2">protein-glutamate O-methyltransferase</fullName>
        <ecNumber evidence="2">2.1.1.80</ecNumber>
    </recommendedName>
</protein>
<evidence type="ECO:0000256" key="1">
    <source>
        <dbReference type="ARBA" id="ARBA00001541"/>
    </source>
</evidence>
<dbReference type="GO" id="GO:0008984">
    <property type="term" value="F:protein-glutamate methylesterase activity"/>
    <property type="evidence" value="ECO:0007669"/>
    <property type="project" value="InterPro"/>
</dbReference>
<feature type="active site" evidence="6">
    <location>
        <position position="36"/>
    </location>
</feature>
<dbReference type="SMART" id="SM00138">
    <property type="entry name" value="MeTrc"/>
    <property type="match status" value="1"/>
</dbReference>
<dbReference type="InterPro" id="IPR000780">
    <property type="entry name" value="CheR_MeTrfase"/>
</dbReference>
<dbReference type="AlphaFoldDB" id="A0A080LZ33"/>
<dbReference type="EMBL" id="JDVG02000256">
    <property type="protein sequence ID" value="KFB73270.1"/>
    <property type="molecule type" value="Genomic_DNA"/>
</dbReference>
<comment type="caution">
    <text evidence="11">The sequence shown here is derived from an EMBL/GenBank/DDBJ whole genome shotgun (WGS) entry which is preliminary data.</text>
</comment>
<dbReference type="PANTHER" id="PTHR24422:SF27">
    <property type="entry name" value="PROTEIN-GLUTAMATE O-METHYLTRANSFERASE"/>
    <property type="match status" value="1"/>
</dbReference>
<dbReference type="SUPFAM" id="SSF55785">
    <property type="entry name" value="PYP-like sensor domain (PAS domain)"/>
    <property type="match status" value="2"/>
</dbReference>
<dbReference type="SMART" id="SM00091">
    <property type="entry name" value="PAS"/>
    <property type="match status" value="2"/>
</dbReference>
<evidence type="ECO:0000256" key="2">
    <source>
        <dbReference type="ARBA" id="ARBA00012534"/>
    </source>
</evidence>
<dbReference type="Gene3D" id="1.10.155.10">
    <property type="entry name" value="Chemotaxis receptor methyltransferase CheR, N-terminal domain"/>
    <property type="match status" value="1"/>
</dbReference>
<dbReference type="InterPro" id="IPR036804">
    <property type="entry name" value="CheR_N_sf"/>
</dbReference>
<dbReference type="InterPro" id="IPR000014">
    <property type="entry name" value="PAS"/>
</dbReference>
<dbReference type="SUPFAM" id="SSF47757">
    <property type="entry name" value="Chemotaxis receptor methyltransferase CheR, N-terminal domain"/>
    <property type="match status" value="1"/>
</dbReference>
<evidence type="ECO:0000256" key="6">
    <source>
        <dbReference type="PROSITE-ProRule" id="PRU00050"/>
    </source>
</evidence>
<dbReference type="SUPFAM" id="SSF53335">
    <property type="entry name" value="S-adenosyl-L-methionine-dependent methyltransferases"/>
    <property type="match status" value="1"/>
</dbReference>
<dbReference type="InterPro" id="IPR029063">
    <property type="entry name" value="SAM-dependent_MTases_sf"/>
</dbReference>
<dbReference type="InterPro" id="IPR000673">
    <property type="entry name" value="Sig_transdc_resp-reg_Me-estase"/>
</dbReference>
<feature type="domain" description="PAS" evidence="8">
    <location>
        <begin position="883"/>
        <end position="926"/>
    </location>
</feature>
<evidence type="ECO:0000256" key="7">
    <source>
        <dbReference type="SAM" id="MobiDB-lite"/>
    </source>
</evidence>
<keyword evidence="5" id="KW-0949">S-adenosyl-L-methionine</keyword>
<dbReference type="SUPFAM" id="SSF52738">
    <property type="entry name" value="Methylesterase CheB, C-terminal domain"/>
    <property type="match status" value="1"/>
</dbReference>
<dbReference type="CDD" id="cd16434">
    <property type="entry name" value="CheB-CheR_fusion"/>
    <property type="match status" value="1"/>
</dbReference>
<dbReference type="Proteomes" id="UP000020077">
    <property type="component" value="Unassembled WGS sequence"/>
</dbReference>
<evidence type="ECO:0000256" key="3">
    <source>
        <dbReference type="ARBA" id="ARBA00022603"/>
    </source>
</evidence>
<dbReference type="PROSITE" id="PS50122">
    <property type="entry name" value="CHEB"/>
    <property type="match status" value="1"/>
</dbReference>
<feature type="compositionally biased region" description="Basic and acidic residues" evidence="7">
    <location>
        <begin position="698"/>
        <end position="711"/>
    </location>
</feature>
<dbReference type="PANTHER" id="PTHR24422">
    <property type="entry name" value="CHEMOTAXIS PROTEIN METHYLTRANSFERASE"/>
    <property type="match status" value="1"/>
</dbReference>
<keyword evidence="4 11" id="KW-0808">Transferase</keyword>
<dbReference type="InterPro" id="IPR022641">
    <property type="entry name" value="CheR_N"/>
</dbReference>
<sequence length="1006" mass="110267">MNAARTTRKTSPKSVAPPGAAEGADASFPIVGIGASAGGLSAFEAFFAGMPVDSDPGMAFVLVQHLAPDHKSILADLIRRYTRMQVFEVEDGMPVRVNCAYIIPPNHDMAFLNGTLQLLEPSEPRGRRLPIDFFFRSLAQDQHQLAIGIVLSGTGSDGTLGVRAIKGEAGMVMVQSPESTEFDGMPRSAIATGLVDWVLPPAAMPAQLTAYVAHAFGKHSALIAELTPTNENALKKIFILLRAQTGHDLSQYKTSTINRRIVRRMAVHQLESIDDYVRYLQKTPAEVDALFRDLLIGVTSFFRDPQAFQRLEEQVIPQLFDNNPPGSVIRVWSTGCSTGEEAYSIAILLQERMAALKQGWTLQVFASDIDRHAIATARTAVYPASIAADITPQRLARFFTAEADGNAYRINKSIRDLLVFSEHDLLRDPPFSRLDLISCRNLLIYLEADLQKSIIPLFHYALNPCGMLFLGTSESVGSYFDLFSVLDRKAKIYQRQEDFAGKQHAALRRFLPPRTAHSRSSAKADFPVRLPLREVAEQALLEQIGVAGALVNGQGDIFYLHGRTGSYLEPAPGEAGINNILRMAREGLRLELGMALAKAASSQHVVRVSGLRVKTNDHFSWVRLSVGPVTRGTGPTPESPLYLVTLEETPALDPGAAALPAGGDAAAAADTDADADARIAALREELRAKDEYLQSTREELETANEELKSSNEEMQSVNEELQSTNEELETSKEELQSVNEELATVNTELNTKVLDLSRANNDMNNLLAGTGIATVFVDHRLRILRFTPSASQIINLIPSDVGRAVGHIVSNLVGYDRLVGDVQAVLDTLAPKEASVRTTAGRWYTMSIRPYRTLDNVIEGAVITFVDITEMRRIEDTLAKGQPSLRLAVVVRDAFDAITVHDLEGRIIAWNPAAERIYGWSEAEALLLNIRDRIPPPLRDDAKVMLREFGREKFPEPYHTQRLTRSGAVLDVSVTATALLDAAGQIYAMATTERVRDAPAHASGEE</sequence>
<dbReference type="InterPro" id="IPR013767">
    <property type="entry name" value="PAS_fold"/>
</dbReference>
<reference evidence="11 12" key="1">
    <citation type="submission" date="2014-02" db="EMBL/GenBank/DDBJ databases">
        <title>Expanding our view of genomic diversity in Candidatus Accumulibacter clades.</title>
        <authorList>
            <person name="Skennerton C.T."/>
            <person name="Barr J.J."/>
            <person name="Slater F.R."/>
            <person name="Bond P.L."/>
            <person name="Tyson G.W."/>
        </authorList>
    </citation>
    <scope>NUCLEOTIDE SEQUENCE [LARGE SCALE GENOMIC DNA]</scope>
    <source>
        <strain evidence="12">BA-91</strain>
    </source>
</reference>
<dbReference type="EC" id="2.1.1.80" evidence="2"/>
<comment type="catalytic activity">
    <reaction evidence="1">
        <text>L-glutamyl-[protein] + S-adenosyl-L-methionine = [protein]-L-glutamate 5-O-methyl ester + S-adenosyl-L-homocysteine</text>
        <dbReference type="Rhea" id="RHEA:24452"/>
        <dbReference type="Rhea" id="RHEA-COMP:10208"/>
        <dbReference type="Rhea" id="RHEA-COMP:10311"/>
        <dbReference type="ChEBI" id="CHEBI:29973"/>
        <dbReference type="ChEBI" id="CHEBI:57856"/>
        <dbReference type="ChEBI" id="CHEBI:59789"/>
        <dbReference type="ChEBI" id="CHEBI:82795"/>
        <dbReference type="EC" id="2.1.1.80"/>
    </reaction>
</comment>
<dbReference type="PRINTS" id="PR00996">
    <property type="entry name" value="CHERMTFRASE"/>
</dbReference>
<feature type="active site" evidence="6">
    <location>
        <position position="157"/>
    </location>
</feature>
<feature type="domain" description="CheB-type methylesterase" evidence="9">
    <location>
        <begin position="24"/>
        <end position="215"/>
    </location>
</feature>
<evidence type="ECO:0000313" key="11">
    <source>
        <dbReference type="EMBL" id="KFB73270.1"/>
    </source>
</evidence>
<feature type="region of interest" description="Disordered" evidence="7">
    <location>
        <begin position="698"/>
        <end position="720"/>
    </location>
</feature>
<dbReference type="PROSITE" id="PS50112">
    <property type="entry name" value="PAS"/>
    <property type="match status" value="1"/>
</dbReference>
<dbReference type="InterPro" id="IPR035909">
    <property type="entry name" value="CheB_C"/>
</dbReference>
<dbReference type="CDD" id="cd00130">
    <property type="entry name" value="PAS"/>
    <property type="match status" value="1"/>
</dbReference>
<evidence type="ECO:0000313" key="12">
    <source>
        <dbReference type="Proteomes" id="UP000020077"/>
    </source>
</evidence>
<dbReference type="Pfam" id="PF03705">
    <property type="entry name" value="CheR_N"/>
    <property type="match status" value="1"/>
</dbReference>
<evidence type="ECO:0000259" key="9">
    <source>
        <dbReference type="PROSITE" id="PS50122"/>
    </source>
</evidence>
<dbReference type="PROSITE" id="PS50123">
    <property type="entry name" value="CHER"/>
    <property type="match status" value="1"/>
</dbReference>
<dbReference type="GO" id="GO:0032259">
    <property type="term" value="P:methylation"/>
    <property type="evidence" value="ECO:0007669"/>
    <property type="project" value="UniProtKB-KW"/>
</dbReference>
<evidence type="ECO:0000259" key="8">
    <source>
        <dbReference type="PROSITE" id="PS50112"/>
    </source>
</evidence>
<keyword evidence="6" id="KW-0145">Chemotaxis</keyword>
<organism evidence="11 12">
    <name type="scientific">Candidatus Accumulibacter phosphatis</name>
    <dbReference type="NCBI Taxonomy" id="327160"/>
    <lineage>
        <taxon>Bacteria</taxon>
        <taxon>Pseudomonadati</taxon>
        <taxon>Pseudomonadota</taxon>
        <taxon>Betaproteobacteria</taxon>
        <taxon>Candidatus Accumulibacter</taxon>
    </lineage>
</organism>
<feature type="domain" description="CheR-type methyltransferase" evidence="10">
    <location>
        <begin position="222"/>
        <end position="498"/>
    </location>
</feature>
<dbReference type="Pfam" id="PF00989">
    <property type="entry name" value="PAS"/>
    <property type="match status" value="1"/>
</dbReference>
<dbReference type="InterPro" id="IPR022642">
    <property type="entry name" value="CheR_C"/>
</dbReference>